<evidence type="ECO:0000313" key="7">
    <source>
        <dbReference type="Proteomes" id="UP000184522"/>
    </source>
</evidence>
<dbReference type="STRING" id="1089305.SAMN05444148_0442"/>
<accession>A0A1M5KVC6</accession>
<evidence type="ECO:0000256" key="5">
    <source>
        <dbReference type="ARBA" id="ARBA00023014"/>
    </source>
</evidence>
<keyword evidence="7" id="KW-1185">Reference proteome</keyword>
<keyword evidence="2" id="KW-0949">S-adenosyl-L-methionine</keyword>
<evidence type="ECO:0000313" key="6">
    <source>
        <dbReference type="EMBL" id="SHG56620.1"/>
    </source>
</evidence>
<name>A0A1M5KVC6_9FLAO</name>
<gene>
    <name evidence="6" type="ORF">SAMN05444148_0442</name>
</gene>
<dbReference type="NCBIfam" id="TIGR02826">
    <property type="entry name" value="RNR_activ_nrdG3"/>
    <property type="match status" value="1"/>
</dbReference>
<keyword evidence="3" id="KW-0479">Metal-binding</keyword>
<dbReference type="EMBL" id="FQWS01000001">
    <property type="protein sequence ID" value="SHG56620.1"/>
    <property type="molecule type" value="Genomic_DNA"/>
</dbReference>
<dbReference type="Proteomes" id="UP000184522">
    <property type="component" value="Unassembled WGS sequence"/>
</dbReference>
<dbReference type="GO" id="GO:0003824">
    <property type="term" value="F:catalytic activity"/>
    <property type="evidence" value="ECO:0007669"/>
    <property type="project" value="InterPro"/>
</dbReference>
<dbReference type="InterPro" id="IPR058240">
    <property type="entry name" value="rSAM_sf"/>
</dbReference>
<dbReference type="Gene3D" id="3.20.20.70">
    <property type="entry name" value="Aldolase class I"/>
    <property type="match status" value="1"/>
</dbReference>
<keyword evidence="4" id="KW-0408">Iron</keyword>
<dbReference type="InterPro" id="IPR013785">
    <property type="entry name" value="Aldolase_TIM"/>
</dbReference>
<proteinExistence type="predicted"/>
<dbReference type="RefSeq" id="WP_073082426.1">
    <property type="nucleotide sequence ID" value="NZ_FQWS01000001.1"/>
</dbReference>
<protein>
    <submittedName>
        <fullName evidence="6">Anaerobic ribonucleoside-triphosphate reductase activating protein</fullName>
    </submittedName>
</protein>
<evidence type="ECO:0000256" key="4">
    <source>
        <dbReference type="ARBA" id="ARBA00023004"/>
    </source>
</evidence>
<dbReference type="GO" id="GO:0051536">
    <property type="term" value="F:iron-sulfur cluster binding"/>
    <property type="evidence" value="ECO:0007669"/>
    <property type="project" value="UniProtKB-KW"/>
</dbReference>
<dbReference type="InterPro" id="IPR007197">
    <property type="entry name" value="rSAM"/>
</dbReference>
<dbReference type="AlphaFoldDB" id="A0A1M5KVC6"/>
<dbReference type="GO" id="GO:0046872">
    <property type="term" value="F:metal ion binding"/>
    <property type="evidence" value="ECO:0007669"/>
    <property type="project" value="UniProtKB-KW"/>
</dbReference>
<evidence type="ECO:0000256" key="3">
    <source>
        <dbReference type="ARBA" id="ARBA00022723"/>
    </source>
</evidence>
<evidence type="ECO:0000256" key="2">
    <source>
        <dbReference type="ARBA" id="ARBA00022691"/>
    </source>
</evidence>
<evidence type="ECO:0000256" key="1">
    <source>
        <dbReference type="ARBA" id="ARBA00001966"/>
    </source>
</evidence>
<organism evidence="6 7">
    <name type="scientific">Winogradskyella jejuensis</name>
    <dbReference type="NCBI Taxonomy" id="1089305"/>
    <lineage>
        <taxon>Bacteria</taxon>
        <taxon>Pseudomonadati</taxon>
        <taxon>Bacteroidota</taxon>
        <taxon>Flavobacteriia</taxon>
        <taxon>Flavobacteriales</taxon>
        <taxon>Flavobacteriaceae</taxon>
        <taxon>Winogradskyella</taxon>
    </lineage>
</organism>
<dbReference type="SUPFAM" id="SSF102114">
    <property type="entry name" value="Radical SAM enzymes"/>
    <property type="match status" value="1"/>
</dbReference>
<dbReference type="Pfam" id="PF13353">
    <property type="entry name" value="Fer4_12"/>
    <property type="match status" value="1"/>
</dbReference>
<dbReference type="SFLD" id="SFLDS00029">
    <property type="entry name" value="Radical_SAM"/>
    <property type="match status" value="1"/>
</dbReference>
<dbReference type="OrthoDB" id="9782387at2"/>
<reference evidence="7" key="1">
    <citation type="submission" date="2016-11" db="EMBL/GenBank/DDBJ databases">
        <authorList>
            <person name="Varghese N."/>
            <person name="Submissions S."/>
        </authorList>
    </citation>
    <scope>NUCLEOTIDE SEQUENCE [LARGE SCALE GENOMIC DNA]</scope>
    <source>
        <strain evidence="7">DSM 25330</strain>
    </source>
</reference>
<keyword evidence="5" id="KW-0411">Iron-sulfur</keyword>
<sequence>MHCYDFHVVLQEVPGEISLCFTISGCPLRCKGCHSPFLWKEGSGAKLTNSAYRAILYRYFGFASCVVFMGGEWHKKELIAKLKYAQAQGYKTCLYTGEETIDLEVKKHLTWLKTGRWDYKKGGLDSITTNQLFVEVATNKKLNHLFLKQ</sequence>
<dbReference type="InterPro" id="IPR014191">
    <property type="entry name" value="Anaer_RNR_activator"/>
</dbReference>
<comment type="cofactor">
    <cofactor evidence="1">
        <name>[4Fe-4S] cluster</name>
        <dbReference type="ChEBI" id="CHEBI:49883"/>
    </cofactor>
</comment>